<keyword evidence="2" id="KW-1185">Reference proteome</keyword>
<evidence type="ECO:0000313" key="1">
    <source>
        <dbReference type="EMBL" id="OAO14322.1"/>
    </source>
</evidence>
<accession>A0A196SDW2</accession>
<evidence type="ECO:0000313" key="2">
    <source>
        <dbReference type="Proteomes" id="UP000078348"/>
    </source>
</evidence>
<sequence>MMTVLKAIPLGVGMTVENHYYDVHPDSLGIVFETLLNCTSAFYMQISVTQLTNSLLDELKDTLQNPEDAAVKDIQPVRSEEDAAVAKAVYYSLTSLPYHLSVFTVQTSYYVTQFLILTFFDDFLYSLNHFADFLFFPSHAYLAGVMHADAEYKWRKLVYNFKCMMKKIGRAALICAANWMLESIGLFFSSLLDSTQDLSEWRYRSLWEKYYIF</sequence>
<dbReference type="Proteomes" id="UP000078348">
    <property type="component" value="Unassembled WGS sequence"/>
</dbReference>
<name>A0A196SDW2_BLAHN</name>
<dbReference type="EMBL" id="LXWW01000264">
    <property type="protein sequence ID" value="OAO14322.1"/>
    <property type="molecule type" value="Genomic_DNA"/>
</dbReference>
<comment type="caution">
    <text evidence="1">The sequence shown here is derived from an EMBL/GenBank/DDBJ whole genome shotgun (WGS) entry which is preliminary data.</text>
</comment>
<organism evidence="1 2">
    <name type="scientific">Blastocystis sp. subtype 1 (strain ATCC 50177 / NandII)</name>
    <dbReference type="NCBI Taxonomy" id="478820"/>
    <lineage>
        <taxon>Eukaryota</taxon>
        <taxon>Sar</taxon>
        <taxon>Stramenopiles</taxon>
        <taxon>Bigyra</taxon>
        <taxon>Opalozoa</taxon>
        <taxon>Opalinata</taxon>
        <taxon>Blastocystidae</taxon>
        <taxon>Blastocystis</taxon>
    </lineage>
</organism>
<protein>
    <submittedName>
        <fullName evidence="1">Uncharacterized protein</fullName>
    </submittedName>
</protein>
<reference evidence="1 2" key="1">
    <citation type="submission" date="2016-05" db="EMBL/GenBank/DDBJ databases">
        <title>Nuclear genome of Blastocystis sp. subtype 1 NandII.</title>
        <authorList>
            <person name="Gentekaki E."/>
            <person name="Curtis B."/>
            <person name="Stairs C."/>
            <person name="Eme L."/>
            <person name="Herman E."/>
            <person name="Klimes V."/>
            <person name="Arias M.C."/>
            <person name="Elias M."/>
            <person name="Hilliou F."/>
            <person name="Klute M."/>
            <person name="Malik S.-B."/>
            <person name="Pightling A."/>
            <person name="Rachubinski R."/>
            <person name="Salas D."/>
            <person name="Schlacht A."/>
            <person name="Suga H."/>
            <person name="Archibald J."/>
            <person name="Ball S.G."/>
            <person name="Clark G."/>
            <person name="Dacks J."/>
            <person name="Van Der Giezen M."/>
            <person name="Tsaousis A."/>
            <person name="Roger A."/>
        </authorList>
    </citation>
    <scope>NUCLEOTIDE SEQUENCE [LARGE SCALE GENOMIC DNA]</scope>
    <source>
        <strain evidence="2">ATCC 50177 / NandII</strain>
    </source>
</reference>
<dbReference type="AlphaFoldDB" id="A0A196SDW2"/>
<proteinExistence type="predicted"/>
<gene>
    <name evidence="1" type="ORF">AV274_4026</name>
</gene>